<feature type="chain" id="PRO_5035468666" evidence="2">
    <location>
        <begin position="21"/>
        <end position="113"/>
    </location>
</feature>
<feature type="compositionally biased region" description="Gly residues" evidence="1">
    <location>
        <begin position="98"/>
        <end position="113"/>
    </location>
</feature>
<dbReference type="Proteomes" id="UP000813824">
    <property type="component" value="Unassembled WGS sequence"/>
</dbReference>
<evidence type="ECO:0000313" key="4">
    <source>
        <dbReference type="Proteomes" id="UP000813824"/>
    </source>
</evidence>
<evidence type="ECO:0000256" key="2">
    <source>
        <dbReference type="SAM" id="SignalP"/>
    </source>
</evidence>
<accession>A0A8K0UPW3</accession>
<dbReference type="OrthoDB" id="2755037at2759"/>
<gene>
    <name evidence="3" type="ORF">BXZ70DRAFT_1008624</name>
</gene>
<reference evidence="3" key="1">
    <citation type="journal article" date="2021" name="New Phytol.">
        <title>Evolutionary innovations through gain and loss of genes in the ectomycorrhizal Boletales.</title>
        <authorList>
            <person name="Wu G."/>
            <person name="Miyauchi S."/>
            <person name="Morin E."/>
            <person name="Kuo A."/>
            <person name="Drula E."/>
            <person name="Varga T."/>
            <person name="Kohler A."/>
            <person name="Feng B."/>
            <person name="Cao Y."/>
            <person name="Lipzen A."/>
            <person name="Daum C."/>
            <person name="Hundley H."/>
            <person name="Pangilinan J."/>
            <person name="Johnson J."/>
            <person name="Barry K."/>
            <person name="LaButti K."/>
            <person name="Ng V."/>
            <person name="Ahrendt S."/>
            <person name="Min B."/>
            <person name="Choi I.G."/>
            <person name="Park H."/>
            <person name="Plett J.M."/>
            <person name="Magnuson J."/>
            <person name="Spatafora J.W."/>
            <person name="Nagy L.G."/>
            <person name="Henrissat B."/>
            <person name="Grigoriev I.V."/>
            <person name="Yang Z.L."/>
            <person name="Xu J."/>
            <person name="Martin F.M."/>
        </authorList>
    </citation>
    <scope>NUCLEOTIDE SEQUENCE</scope>
    <source>
        <strain evidence="3">KKN 215</strain>
    </source>
</reference>
<feature type="signal peptide" evidence="2">
    <location>
        <begin position="1"/>
        <end position="20"/>
    </location>
</feature>
<keyword evidence="2" id="KW-0732">Signal</keyword>
<name>A0A8K0UPW3_9AGAR</name>
<evidence type="ECO:0000256" key="1">
    <source>
        <dbReference type="SAM" id="MobiDB-lite"/>
    </source>
</evidence>
<dbReference type="EMBL" id="JAEVFJ010000017">
    <property type="protein sequence ID" value="KAH8100116.1"/>
    <property type="molecule type" value="Genomic_DNA"/>
</dbReference>
<proteinExistence type="predicted"/>
<protein>
    <submittedName>
        <fullName evidence="3">Uncharacterized protein</fullName>
    </submittedName>
</protein>
<feature type="compositionally biased region" description="Polar residues" evidence="1">
    <location>
        <begin position="30"/>
        <end position="42"/>
    </location>
</feature>
<keyword evidence="4" id="KW-1185">Reference proteome</keyword>
<organism evidence="3 4">
    <name type="scientific">Cristinia sonorae</name>
    <dbReference type="NCBI Taxonomy" id="1940300"/>
    <lineage>
        <taxon>Eukaryota</taxon>
        <taxon>Fungi</taxon>
        <taxon>Dikarya</taxon>
        <taxon>Basidiomycota</taxon>
        <taxon>Agaricomycotina</taxon>
        <taxon>Agaricomycetes</taxon>
        <taxon>Agaricomycetidae</taxon>
        <taxon>Agaricales</taxon>
        <taxon>Pleurotineae</taxon>
        <taxon>Stephanosporaceae</taxon>
        <taxon>Cristinia</taxon>
    </lineage>
</organism>
<feature type="region of interest" description="Disordered" evidence="1">
    <location>
        <begin position="30"/>
        <end position="113"/>
    </location>
</feature>
<dbReference type="AlphaFoldDB" id="A0A8K0UPW3"/>
<evidence type="ECO:0000313" key="3">
    <source>
        <dbReference type="EMBL" id="KAH8100116.1"/>
    </source>
</evidence>
<sequence>MTSPHLRILNLLVSFLTVICKHDFERTHLSQTNHHLTMSQKPKAQIVPPSGFAEPSEPSQITPENKSKKQLTEEQEENPQVIAQKPGKQYHDRKSEGGKAGGKADQGGVKGKL</sequence>
<comment type="caution">
    <text evidence="3">The sequence shown here is derived from an EMBL/GenBank/DDBJ whole genome shotgun (WGS) entry which is preliminary data.</text>
</comment>